<evidence type="ECO:0000313" key="2">
    <source>
        <dbReference type="Proteomes" id="UP000615446"/>
    </source>
</evidence>
<gene>
    <name evidence="1" type="ORF">RCL2_000708900</name>
</gene>
<evidence type="ECO:0000313" key="1">
    <source>
        <dbReference type="EMBL" id="GES79790.1"/>
    </source>
</evidence>
<dbReference type="AlphaFoldDB" id="A0A8H3QGA2"/>
<proteinExistence type="predicted"/>
<organism evidence="1 2">
    <name type="scientific">Rhizophagus clarus</name>
    <dbReference type="NCBI Taxonomy" id="94130"/>
    <lineage>
        <taxon>Eukaryota</taxon>
        <taxon>Fungi</taxon>
        <taxon>Fungi incertae sedis</taxon>
        <taxon>Mucoromycota</taxon>
        <taxon>Glomeromycotina</taxon>
        <taxon>Glomeromycetes</taxon>
        <taxon>Glomerales</taxon>
        <taxon>Glomeraceae</taxon>
        <taxon>Rhizophagus</taxon>
    </lineage>
</organism>
<accession>A0A8H3QGA2</accession>
<protein>
    <submittedName>
        <fullName evidence="1">Pogo transposable element with KRAB domain</fullName>
    </submittedName>
</protein>
<dbReference type="EMBL" id="BLAL01000044">
    <property type="protein sequence ID" value="GES79790.1"/>
    <property type="molecule type" value="Genomic_DNA"/>
</dbReference>
<reference evidence="1" key="1">
    <citation type="submission" date="2019-10" db="EMBL/GenBank/DDBJ databases">
        <title>Conservation and host-specific expression of non-tandemly repeated heterogenous ribosome RNA gene in arbuscular mycorrhizal fungi.</title>
        <authorList>
            <person name="Maeda T."/>
            <person name="Kobayashi Y."/>
            <person name="Nakagawa T."/>
            <person name="Ezawa T."/>
            <person name="Yamaguchi K."/>
            <person name="Bino T."/>
            <person name="Nishimoto Y."/>
            <person name="Shigenobu S."/>
            <person name="Kawaguchi M."/>
        </authorList>
    </citation>
    <scope>NUCLEOTIDE SEQUENCE</scope>
    <source>
        <strain evidence="1">HR1</strain>
    </source>
</reference>
<sequence>MVSWWIKASKTWTAEIRRHTMRVSSSQKAFYPEAEKRLYTWIIEQQNQGLAVIYTTQIDELLEQFHQFVNYLRRRKTFEFSNIFNMDKTPVWFDIAENFTINSIGDKTVHIRRTDNEKNCFIVILTCSFQDNGWMDANLMKDYVDYLVKEVDETEFLKMMVYDSFKEHLKESVKNKFCENNFDLAMANGSARETVTENLQHAKLSEVCGWVKQNDDIDEIDDEEGEEFVIEMDENLIDAEARFETITLEDDPLFKIELNFSNFSIHNSEFVNFDESDWK</sequence>
<dbReference type="Proteomes" id="UP000615446">
    <property type="component" value="Unassembled WGS sequence"/>
</dbReference>
<dbReference type="OrthoDB" id="7383979at2759"/>
<name>A0A8H3QGA2_9GLOM</name>
<comment type="caution">
    <text evidence="1">The sequence shown here is derived from an EMBL/GenBank/DDBJ whole genome shotgun (WGS) entry which is preliminary data.</text>
</comment>